<dbReference type="Proteomes" id="UP000011014">
    <property type="component" value="Unassembled WGS sequence"/>
</dbReference>
<feature type="compositionally biased region" description="Polar residues" evidence="1">
    <location>
        <begin position="44"/>
        <end position="58"/>
    </location>
</feature>
<feature type="compositionally biased region" description="Low complexity" evidence="1">
    <location>
        <begin position="151"/>
        <end position="165"/>
    </location>
</feature>
<organism evidence="2">
    <name type="scientific">Oikopleura dioica</name>
    <name type="common">Tunicate</name>
    <dbReference type="NCBI Taxonomy" id="34765"/>
    <lineage>
        <taxon>Eukaryota</taxon>
        <taxon>Metazoa</taxon>
        <taxon>Chordata</taxon>
        <taxon>Tunicata</taxon>
        <taxon>Appendicularia</taxon>
        <taxon>Copelata</taxon>
        <taxon>Oikopleuridae</taxon>
        <taxon>Oikopleura</taxon>
    </lineage>
</organism>
<feature type="region of interest" description="Disordered" evidence="1">
    <location>
        <begin position="1"/>
        <end position="259"/>
    </location>
</feature>
<accession>E4YZ96</accession>
<feature type="compositionally biased region" description="Low complexity" evidence="1">
    <location>
        <begin position="103"/>
        <end position="115"/>
    </location>
</feature>
<protein>
    <submittedName>
        <fullName evidence="2">Uncharacterized protein</fullName>
    </submittedName>
</protein>
<dbReference type="EMBL" id="FN656105">
    <property type="protein sequence ID" value="CBY40774.1"/>
    <property type="molecule type" value="Genomic_DNA"/>
</dbReference>
<feature type="non-terminal residue" evidence="2">
    <location>
        <position position="315"/>
    </location>
</feature>
<sequence length="315" mass="35770">MAGGRTDWNDDDDDDDLDRLFQSSQTDNARLEWQMSSSSRSRRQNGTLQPARQPSRRNQQPRERPSTSSLPNTARQTNPSTSRARALPEPSTGRSESSNPSKASSRAPSTSTTRTPSHRMQTRISSLESSFNQSENAEDVNRAALQQRITSGRQQVSLRSQSRSSNPTVLPSSSRELQAGLKKNTPKTSKRQVNIFPTAVEPTPSKRRMADRRVKDEAKRASSLKREADSPDKSYVFESNSRNEFVDQRQTRQRKKQKLQVSPIRATIVSTLDREKRYDKTDNSTSRIELSIDDRCDAPLESTRKLLIPKVKRRR</sequence>
<feature type="compositionally biased region" description="Polar residues" evidence="1">
    <location>
        <begin position="66"/>
        <end position="83"/>
    </location>
</feature>
<proteinExistence type="predicted"/>
<feature type="compositionally biased region" description="Polar residues" evidence="1">
    <location>
        <begin position="92"/>
        <end position="102"/>
    </location>
</feature>
<dbReference type="AlphaFoldDB" id="E4YZ96"/>
<reference evidence="2" key="1">
    <citation type="journal article" date="2010" name="Science">
        <title>Plasticity of animal genome architecture unmasked by rapid evolution of a pelagic tunicate.</title>
        <authorList>
            <person name="Denoeud F."/>
            <person name="Henriet S."/>
            <person name="Mungpakdee S."/>
            <person name="Aury J.M."/>
            <person name="Da Silva C."/>
            <person name="Brinkmann H."/>
            <person name="Mikhaleva J."/>
            <person name="Olsen L.C."/>
            <person name="Jubin C."/>
            <person name="Canestro C."/>
            <person name="Bouquet J.M."/>
            <person name="Danks G."/>
            <person name="Poulain J."/>
            <person name="Campsteijn C."/>
            <person name="Adamski M."/>
            <person name="Cross I."/>
            <person name="Yadetie F."/>
            <person name="Muffato M."/>
            <person name="Louis A."/>
            <person name="Butcher S."/>
            <person name="Tsagkogeorga G."/>
            <person name="Konrad A."/>
            <person name="Singh S."/>
            <person name="Jensen M.F."/>
            <person name="Cong E.H."/>
            <person name="Eikeseth-Otteraa H."/>
            <person name="Noel B."/>
            <person name="Anthouard V."/>
            <person name="Porcel B.M."/>
            <person name="Kachouri-Lafond R."/>
            <person name="Nishino A."/>
            <person name="Ugolini M."/>
            <person name="Chourrout P."/>
            <person name="Nishida H."/>
            <person name="Aasland R."/>
            <person name="Huzurbazar S."/>
            <person name="Westhof E."/>
            <person name="Delsuc F."/>
            <person name="Lehrach H."/>
            <person name="Reinhardt R."/>
            <person name="Weissenbach J."/>
            <person name="Roy S.W."/>
            <person name="Artiguenave F."/>
            <person name="Postlethwait J.H."/>
            <person name="Manak J.R."/>
            <person name="Thompson E.M."/>
            <person name="Jaillon O."/>
            <person name="Du Pasquier L."/>
            <person name="Boudinot P."/>
            <person name="Liberles D.A."/>
            <person name="Volff J.N."/>
            <person name="Philippe H."/>
            <person name="Lenhard B."/>
            <person name="Roest Crollius H."/>
            <person name="Wincker P."/>
            <person name="Chourrout D."/>
        </authorList>
    </citation>
    <scope>NUCLEOTIDE SEQUENCE [LARGE SCALE GENOMIC DNA]</scope>
</reference>
<evidence type="ECO:0000256" key="1">
    <source>
        <dbReference type="SAM" id="MobiDB-lite"/>
    </source>
</evidence>
<feature type="compositionally biased region" description="Polar residues" evidence="1">
    <location>
        <begin position="122"/>
        <end position="135"/>
    </location>
</feature>
<feature type="compositionally biased region" description="Polar residues" evidence="1">
    <location>
        <begin position="166"/>
        <end position="176"/>
    </location>
</feature>
<gene>
    <name evidence="2" type="ORF">GSOID_T00022808001</name>
</gene>
<evidence type="ECO:0000313" key="2">
    <source>
        <dbReference type="EMBL" id="CBY40774.1"/>
    </source>
</evidence>
<name>E4YZ96_OIKDI</name>
<feature type="compositionally biased region" description="Basic and acidic residues" evidence="1">
    <location>
        <begin position="211"/>
        <end position="232"/>
    </location>
</feature>